<evidence type="ECO:0000256" key="2">
    <source>
        <dbReference type="ARBA" id="ARBA00022676"/>
    </source>
</evidence>
<evidence type="ECO:0000256" key="3">
    <source>
        <dbReference type="ARBA" id="ARBA00022679"/>
    </source>
</evidence>
<name>A0A1D2MFL6_ORCCI</name>
<dbReference type="Pfam" id="PF00201">
    <property type="entry name" value="UDPGT"/>
    <property type="match status" value="1"/>
</dbReference>
<dbReference type="InterPro" id="IPR002213">
    <property type="entry name" value="UDP_glucos_trans"/>
</dbReference>
<dbReference type="PANTHER" id="PTHR48043:SF145">
    <property type="entry name" value="FI06409P-RELATED"/>
    <property type="match status" value="1"/>
</dbReference>
<sequence length="222" mass="25683">MGFFGRIQASVSYLCHFNKQFRGLPGLDLVLREKLGMPDMPPVIPIGGMHVSNSENPCRKRWKNSLKEAETTASFIAVGKIKTGFLWRWDGEKPVGMPDNVIRKYEDLLRMVTVKQNKITNAERLHRTGRGIRLDFGSLTEPQLEDAINRLLTDPRIKHEMKLTSARFKDRPSKPVDTALWWTSYIFRHEDTSFLRPGRLASSLSWYQRRQLTCGLSYQLLF</sequence>
<dbReference type="GO" id="GO:0008194">
    <property type="term" value="F:UDP-glycosyltransferase activity"/>
    <property type="evidence" value="ECO:0007669"/>
    <property type="project" value="InterPro"/>
</dbReference>
<comment type="similarity">
    <text evidence="1">Belongs to the UDP-glycosyltransferase family.</text>
</comment>
<dbReference type="Proteomes" id="UP000094527">
    <property type="component" value="Unassembled WGS sequence"/>
</dbReference>
<dbReference type="AlphaFoldDB" id="A0A1D2MFL6"/>
<protein>
    <submittedName>
        <fullName evidence="4">UDP-glucuronosyltransferase 1-4</fullName>
    </submittedName>
</protein>
<keyword evidence="5" id="KW-1185">Reference proteome</keyword>
<comment type="caution">
    <text evidence="4">The sequence shown here is derived from an EMBL/GenBank/DDBJ whole genome shotgun (WGS) entry which is preliminary data.</text>
</comment>
<dbReference type="PANTHER" id="PTHR48043">
    <property type="entry name" value="EG:EG0003.4 PROTEIN-RELATED"/>
    <property type="match status" value="1"/>
</dbReference>
<dbReference type="EMBL" id="LJIJ01001452">
    <property type="protein sequence ID" value="ODM91681.1"/>
    <property type="molecule type" value="Genomic_DNA"/>
</dbReference>
<evidence type="ECO:0000313" key="5">
    <source>
        <dbReference type="Proteomes" id="UP000094527"/>
    </source>
</evidence>
<dbReference type="OrthoDB" id="5835829at2759"/>
<dbReference type="Gene3D" id="3.40.50.2000">
    <property type="entry name" value="Glycogen Phosphorylase B"/>
    <property type="match status" value="1"/>
</dbReference>
<dbReference type="InterPro" id="IPR050271">
    <property type="entry name" value="UDP-glycosyltransferase"/>
</dbReference>
<reference evidence="4 5" key="1">
    <citation type="journal article" date="2016" name="Genome Biol. Evol.">
        <title>Gene Family Evolution Reflects Adaptation to Soil Environmental Stressors in the Genome of the Collembolan Orchesella cincta.</title>
        <authorList>
            <person name="Faddeeva-Vakhrusheva A."/>
            <person name="Derks M.F."/>
            <person name="Anvar S.Y."/>
            <person name="Agamennone V."/>
            <person name="Suring W."/>
            <person name="Smit S."/>
            <person name="van Straalen N.M."/>
            <person name="Roelofs D."/>
        </authorList>
    </citation>
    <scope>NUCLEOTIDE SEQUENCE [LARGE SCALE GENOMIC DNA]</scope>
    <source>
        <tissue evidence="4">Mixed pool</tissue>
    </source>
</reference>
<organism evidence="4 5">
    <name type="scientific">Orchesella cincta</name>
    <name type="common">Springtail</name>
    <name type="synonym">Podura cincta</name>
    <dbReference type="NCBI Taxonomy" id="48709"/>
    <lineage>
        <taxon>Eukaryota</taxon>
        <taxon>Metazoa</taxon>
        <taxon>Ecdysozoa</taxon>
        <taxon>Arthropoda</taxon>
        <taxon>Hexapoda</taxon>
        <taxon>Collembola</taxon>
        <taxon>Entomobryomorpha</taxon>
        <taxon>Entomobryoidea</taxon>
        <taxon>Orchesellidae</taxon>
        <taxon>Orchesellinae</taxon>
        <taxon>Orchesella</taxon>
    </lineage>
</organism>
<accession>A0A1D2MFL6</accession>
<dbReference type="STRING" id="48709.A0A1D2MFL6"/>
<evidence type="ECO:0000256" key="1">
    <source>
        <dbReference type="ARBA" id="ARBA00009995"/>
    </source>
</evidence>
<gene>
    <name evidence="4" type="ORF">Ocin01_15007</name>
</gene>
<proteinExistence type="inferred from homology"/>
<dbReference type="SUPFAM" id="SSF53756">
    <property type="entry name" value="UDP-Glycosyltransferase/glycogen phosphorylase"/>
    <property type="match status" value="1"/>
</dbReference>
<keyword evidence="3 4" id="KW-0808">Transferase</keyword>
<evidence type="ECO:0000313" key="4">
    <source>
        <dbReference type="EMBL" id="ODM91681.1"/>
    </source>
</evidence>
<keyword evidence="2" id="KW-0328">Glycosyltransferase</keyword>